<keyword evidence="1" id="KW-0472">Membrane</keyword>
<dbReference type="Pfam" id="PF16079">
    <property type="entry name" value="Phage_holin_5_2"/>
    <property type="match status" value="1"/>
</dbReference>
<feature type="transmembrane region" description="Helical" evidence="1">
    <location>
        <begin position="32"/>
        <end position="52"/>
    </location>
</feature>
<dbReference type="AlphaFoldDB" id="A0A2I0QXZ2"/>
<keyword evidence="3" id="KW-1185">Reference proteome</keyword>
<name>A0A2I0QXZ2_9BACI</name>
<gene>
    <name evidence="2" type="ORF">CEY16_05370</name>
</gene>
<keyword evidence="1" id="KW-0812">Transmembrane</keyword>
<dbReference type="Proteomes" id="UP000243524">
    <property type="component" value="Unassembled WGS sequence"/>
</dbReference>
<protein>
    <submittedName>
        <fullName evidence="2">Holin</fullName>
    </submittedName>
</protein>
<organism evidence="2 3">
    <name type="scientific">Halalkalibacillus sediminis</name>
    <dbReference type="NCBI Taxonomy" id="2018042"/>
    <lineage>
        <taxon>Bacteria</taxon>
        <taxon>Bacillati</taxon>
        <taxon>Bacillota</taxon>
        <taxon>Bacilli</taxon>
        <taxon>Bacillales</taxon>
        <taxon>Bacillaceae</taxon>
        <taxon>Halalkalibacillus</taxon>
    </lineage>
</organism>
<keyword evidence="1" id="KW-1133">Transmembrane helix</keyword>
<proteinExistence type="predicted"/>
<evidence type="ECO:0000256" key="1">
    <source>
        <dbReference type="SAM" id="Phobius"/>
    </source>
</evidence>
<accession>A0A2I0QXZ2</accession>
<evidence type="ECO:0000313" key="3">
    <source>
        <dbReference type="Proteomes" id="UP000243524"/>
    </source>
</evidence>
<dbReference type="InterPro" id="IPR032111">
    <property type="entry name" value="Clostridium_phage_holin"/>
</dbReference>
<evidence type="ECO:0000313" key="2">
    <source>
        <dbReference type="EMBL" id="PKR79178.1"/>
    </source>
</evidence>
<dbReference type="RefSeq" id="WP_101330922.1">
    <property type="nucleotide sequence ID" value="NZ_PJNH01000001.1"/>
</dbReference>
<sequence length="86" mass="9589">MEFREYIIEEALILIPVLIILGKFLKELPFLLDRYIPLILLFISVVLAVFLIGMSIEAVIQGILVAGAAVLGHQLVKQNKNISSEL</sequence>
<dbReference type="OrthoDB" id="2884029at2"/>
<feature type="transmembrane region" description="Helical" evidence="1">
    <location>
        <begin position="6"/>
        <end position="25"/>
    </location>
</feature>
<comment type="caution">
    <text evidence="2">The sequence shown here is derived from an EMBL/GenBank/DDBJ whole genome shotgun (WGS) entry which is preliminary data.</text>
</comment>
<reference evidence="2 3" key="1">
    <citation type="submission" date="2017-06" db="EMBL/GenBank/DDBJ databases">
        <title>the draft geome sequence of Illustriluteabacillus marina B3227.</title>
        <authorList>
            <person name="He R.-H."/>
            <person name="Du Z.-J."/>
        </authorList>
    </citation>
    <scope>NUCLEOTIDE SEQUENCE [LARGE SCALE GENOMIC DNA]</scope>
    <source>
        <strain evidence="2 3">B3227</strain>
    </source>
</reference>
<dbReference type="EMBL" id="PJNH01000001">
    <property type="protein sequence ID" value="PKR79178.1"/>
    <property type="molecule type" value="Genomic_DNA"/>
</dbReference>